<evidence type="ECO:0000256" key="8">
    <source>
        <dbReference type="ARBA" id="ARBA00023242"/>
    </source>
</evidence>
<dbReference type="InterPro" id="IPR016024">
    <property type="entry name" value="ARM-type_fold"/>
</dbReference>
<evidence type="ECO:0000259" key="12">
    <source>
        <dbReference type="Pfam" id="PF12717"/>
    </source>
</evidence>
<feature type="region of interest" description="Disordered" evidence="11">
    <location>
        <begin position="491"/>
        <end position="548"/>
    </location>
</feature>
<dbReference type="GO" id="GO:0010032">
    <property type="term" value="P:meiotic chromosome condensation"/>
    <property type="evidence" value="ECO:0007669"/>
    <property type="project" value="TreeGrafter"/>
</dbReference>
<evidence type="ECO:0000313" key="14">
    <source>
        <dbReference type="EMBL" id="CAK0783135.1"/>
    </source>
</evidence>
<feature type="domain" description="Condensin complex subunit 1 C-terminal" evidence="12">
    <location>
        <begin position="1031"/>
        <end position="1192"/>
    </location>
</feature>
<evidence type="ECO:0000256" key="3">
    <source>
        <dbReference type="ARBA" id="ARBA00009606"/>
    </source>
</evidence>
<dbReference type="GO" id="GO:0005634">
    <property type="term" value="C:nucleus"/>
    <property type="evidence" value="ECO:0007669"/>
    <property type="project" value="UniProtKB-SubCell"/>
</dbReference>
<keyword evidence="4" id="KW-0158">Chromosome</keyword>
<name>A0AAV1IA16_9CHLO</name>
<feature type="compositionally biased region" description="Acidic residues" evidence="11">
    <location>
        <begin position="1276"/>
        <end position="1293"/>
    </location>
</feature>
<dbReference type="PANTHER" id="PTHR14222">
    <property type="entry name" value="CONDENSIN"/>
    <property type="match status" value="1"/>
</dbReference>
<dbReference type="InterPro" id="IPR026971">
    <property type="entry name" value="CND1/NCAPD3"/>
</dbReference>
<proteinExistence type="inferred from homology"/>
<dbReference type="GO" id="GO:0007076">
    <property type="term" value="P:mitotic chromosome condensation"/>
    <property type="evidence" value="ECO:0007669"/>
    <property type="project" value="InterPro"/>
</dbReference>
<keyword evidence="15" id="KW-1185">Reference proteome</keyword>
<evidence type="ECO:0000256" key="10">
    <source>
        <dbReference type="SAM" id="Coils"/>
    </source>
</evidence>
<evidence type="ECO:0000313" key="15">
    <source>
        <dbReference type="Proteomes" id="UP001314263"/>
    </source>
</evidence>
<evidence type="ECO:0000256" key="2">
    <source>
        <dbReference type="ARBA" id="ARBA00004286"/>
    </source>
</evidence>
<keyword evidence="8" id="KW-0539">Nucleus</keyword>
<evidence type="ECO:0000256" key="7">
    <source>
        <dbReference type="ARBA" id="ARBA00023067"/>
    </source>
</evidence>
<sequence>MSDEFCIPAKPADLLNEDADLPIKVRRLQEFEEAPATDIDEYAEGALYDISNQDALCIIEQDLFDRIFSIIGGFKHMSSISRTRLVDGLCSNLSVLSLSIGALTSVQEPDDPAEHEASCASHRSALKAYVFFLSWLTSAAEDEEKAAVPEPTTVPGRAKGRKKAAGAQALLQWDWDGQRGKIARSLAVMADIDLWKLYRPKPVEGGLLQTCSRTAQLLLESAQAMKSKVARDGAFAILTACALRYGQLEAVAGAAVAALTRNEHLASVLAELAAFCEAKYHDERLGAEMLQEVAAVSPHEYERQQKDDLASSGGVRNVAKFVESLADRCPKLVANRVSLLMAHLGGKAYSLRSAIVTAIGTLVQKAFENAPGEDADAQGTRARLRAKQGLLATLVERCRDGNAYTRARTLQTWAALAEAAALPLGHWVCITQLAAGRLEDKSSIVRKAALQLLAALLQYNPFGGELPEGRFEASLAEWKAKLKELAPEGVKVKEDPFESGEAEEAADASPQVKAEPEDAAMDGGAAVGLGEGAGADGALPEEDEHAQMEVPQEEAVQMPATQDDPVAANVTQTRALVASLEAAVAFVRALSGALPVLVQLLASATVSDVHDSIALLMTYSRFGIAGAQDALRKMLPLVFSFDQAIKDNVISAVDDLYIARRQPQDAAQCLIDITLGSNMGELAALEEIVGALIKKQPEPLLKPIVIKALAWLCDRAHQQACAQGAAAAEDEHRLQAIKTVRGAMSLLAMVAVAHPDAAVDQLDTILEVGFSQQCPDALTRRSACAALSQLACAGARLPDSRLRAAHEALTGALVAPGLPEAGWYGVAEATVSALYTVHPQPAQLCEAVLRSLAKSAMAAIGEGGQDDSSLDATALSHFFFVLGQVALQHLVHVEALAKSIRRQAAAKEKAIAEASAGGAACGQAPAQGSDEKDDIAAQLGAGSAASDAELDRIKDATEAEILGRTNLVGRFAPLVAAFCHQRRLRDASPTLRASALLALCKLMCLDAAFCDTNLQLIFTLLHNREIEAGERSNLIIAVGDLALRFPNLLEPWTAHIYQPLSDPDTGMRKTCLMVLSHLILNDMMKVKGHIARLALCLQDGDPRVAGLAQVFFHELSRKAFKGTNPIYNLLPDIFSSLSAETQLPSAHFQAIMKTLLGYIGRDKHADSLVEKLMLRFETAATPAQWRNLAFCLTQLSLTEKGLRKMMEMSKSYRHALLDSDVLDLFKAICAKARKLSKQSAELKDDLEAFEAKLDADAAEVAEEHAAARAARKQAGGDDDDGEEKEDSQDEAMEGGDAADGSETAAGIAAVEGLLSGLALSESAAEQPAAPKATRQAAPGGEVQEPNGTAEPAAAAADDMLEHANAAGDVQAQALTEDPQPAQADPAEEDEAKTSVQGGDRLVAEAERQLAQLQLSVGKNPGAKKPLTEAVPEKGPVAEEPKFTRSRAGRAAKENRRSSASASAAAAHSGGSAQKGAAGVSAMRAFWEKAGQPAEKPRAGAKGLPHQAAAAEGTAAKIQQPASKAVQDWSDDD</sequence>
<dbReference type="GO" id="GO:0000779">
    <property type="term" value="C:condensed chromosome, centromeric region"/>
    <property type="evidence" value="ECO:0007669"/>
    <property type="project" value="TreeGrafter"/>
</dbReference>
<dbReference type="GO" id="GO:0042393">
    <property type="term" value="F:histone binding"/>
    <property type="evidence" value="ECO:0007669"/>
    <property type="project" value="TreeGrafter"/>
</dbReference>
<dbReference type="SUPFAM" id="SSF48371">
    <property type="entry name" value="ARM repeat"/>
    <property type="match status" value="1"/>
</dbReference>
<protein>
    <recommendedName>
        <fullName evidence="16">Condensin complex subunit 1</fullName>
    </recommendedName>
</protein>
<feature type="domain" description="Condensin complex subunit 1 N-terminal" evidence="13">
    <location>
        <begin position="81"/>
        <end position="250"/>
    </location>
</feature>
<reference evidence="14 15" key="1">
    <citation type="submission" date="2023-10" db="EMBL/GenBank/DDBJ databases">
        <authorList>
            <person name="Maclean D."/>
            <person name="Macfadyen A."/>
        </authorList>
    </citation>
    <scope>NUCLEOTIDE SEQUENCE [LARGE SCALE GENOMIC DNA]</scope>
</reference>
<keyword evidence="6" id="KW-0498">Mitosis</keyword>
<evidence type="ECO:0000256" key="5">
    <source>
        <dbReference type="ARBA" id="ARBA00022618"/>
    </source>
</evidence>
<dbReference type="InterPro" id="IPR024324">
    <property type="entry name" value="Condensin_cplx_su1_N"/>
</dbReference>
<evidence type="ECO:0000256" key="1">
    <source>
        <dbReference type="ARBA" id="ARBA00004123"/>
    </source>
</evidence>
<dbReference type="InterPro" id="IPR032682">
    <property type="entry name" value="Cnd1_C"/>
</dbReference>
<feature type="compositionally biased region" description="Acidic residues" evidence="11">
    <location>
        <begin position="497"/>
        <end position="506"/>
    </location>
</feature>
<dbReference type="InterPro" id="IPR011989">
    <property type="entry name" value="ARM-like"/>
</dbReference>
<dbReference type="InterPro" id="IPR007673">
    <property type="entry name" value="Condensin_cplx_su1"/>
</dbReference>
<organism evidence="14 15">
    <name type="scientific">Coccomyxa viridis</name>
    <dbReference type="NCBI Taxonomy" id="1274662"/>
    <lineage>
        <taxon>Eukaryota</taxon>
        <taxon>Viridiplantae</taxon>
        <taxon>Chlorophyta</taxon>
        <taxon>core chlorophytes</taxon>
        <taxon>Trebouxiophyceae</taxon>
        <taxon>Trebouxiophyceae incertae sedis</taxon>
        <taxon>Coccomyxaceae</taxon>
        <taxon>Coccomyxa</taxon>
    </lineage>
</organism>
<dbReference type="Pfam" id="PF12922">
    <property type="entry name" value="Cnd1_N"/>
    <property type="match status" value="1"/>
</dbReference>
<comment type="similarity">
    <text evidence="3">Belongs to the CND1 (condensin subunit 1) family.</text>
</comment>
<feature type="compositionally biased region" description="Low complexity" evidence="11">
    <location>
        <begin position="1457"/>
        <end position="1481"/>
    </location>
</feature>
<keyword evidence="7" id="KW-0226">DNA condensation</keyword>
<evidence type="ECO:0008006" key="16">
    <source>
        <dbReference type="Google" id="ProtNLM"/>
    </source>
</evidence>
<feature type="coiled-coil region" evidence="10">
    <location>
        <begin position="1232"/>
        <end position="1259"/>
    </location>
</feature>
<feature type="compositionally biased region" description="Low complexity" evidence="11">
    <location>
        <begin position="1349"/>
        <end position="1366"/>
    </location>
</feature>
<feature type="compositionally biased region" description="Gly residues" evidence="11">
    <location>
        <begin position="525"/>
        <end position="535"/>
    </location>
</feature>
<dbReference type="Gene3D" id="1.25.10.10">
    <property type="entry name" value="Leucine-rich Repeat Variant"/>
    <property type="match status" value="2"/>
</dbReference>
<evidence type="ECO:0000256" key="4">
    <source>
        <dbReference type="ARBA" id="ARBA00022454"/>
    </source>
</evidence>
<dbReference type="EMBL" id="CAUYUE010000008">
    <property type="protein sequence ID" value="CAK0783135.1"/>
    <property type="molecule type" value="Genomic_DNA"/>
</dbReference>
<evidence type="ECO:0000256" key="6">
    <source>
        <dbReference type="ARBA" id="ARBA00022776"/>
    </source>
</evidence>
<feature type="region of interest" description="Disordered" evidence="11">
    <location>
        <begin position="1260"/>
        <end position="1301"/>
    </location>
</feature>
<gene>
    <name evidence="14" type="ORF">CVIRNUC_006331</name>
</gene>
<dbReference type="GO" id="GO:0051301">
    <property type="term" value="P:cell division"/>
    <property type="evidence" value="ECO:0007669"/>
    <property type="project" value="UniProtKB-KW"/>
</dbReference>
<feature type="region of interest" description="Disordered" evidence="11">
    <location>
        <begin position="1324"/>
        <end position="1532"/>
    </location>
</feature>
<dbReference type="PANTHER" id="PTHR14222:SF2">
    <property type="entry name" value="CONDENSIN COMPLEX SUBUNIT 1"/>
    <property type="match status" value="1"/>
</dbReference>
<evidence type="ECO:0000256" key="9">
    <source>
        <dbReference type="ARBA" id="ARBA00023306"/>
    </source>
</evidence>
<keyword evidence="5" id="KW-0132">Cell division</keyword>
<comment type="caution">
    <text evidence="14">The sequence shown here is derived from an EMBL/GenBank/DDBJ whole genome shotgun (WGS) entry which is preliminary data.</text>
</comment>
<dbReference type="Pfam" id="PF12717">
    <property type="entry name" value="Cnd1"/>
    <property type="match status" value="1"/>
</dbReference>
<dbReference type="PIRSF" id="PIRSF017127">
    <property type="entry name" value="Condensin_D2"/>
    <property type="match status" value="1"/>
</dbReference>
<evidence type="ECO:0000256" key="11">
    <source>
        <dbReference type="SAM" id="MobiDB-lite"/>
    </source>
</evidence>
<dbReference type="Proteomes" id="UP001314263">
    <property type="component" value="Unassembled WGS sequence"/>
</dbReference>
<comment type="subcellular location">
    <subcellularLocation>
        <location evidence="2">Chromosome</location>
    </subcellularLocation>
    <subcellularLocation>
        <location evidence="1">Nucleus</location>
    </subcellularLocation>
</comment>
<accession>A0AAV1IA16</accession>
<keyword evidence="9" id="KW-0131">Cell cycle</keyword>
<keyword evidence="10" id="KW-0175">Coiled coil</keyword>
<evidence type="ECO:0000259" key="13">
    <source>
        <dbReference type="Pfam" id="PF12922"/>
    </source>
</evidence>
<dbReference type="GO" id="GO:0000796">
    <property type="term" value="C:condensin complex"/>
    <property type="evidence" value="ECO:0007669"/>
    <property type="project" value="TreeGrafter"/>
</dbReference>